<dbReference type="PANTHER" id="PTHR30582">
    <property type="entry name" value="L,D-TRANSPEPTIDASE"/>
    <property type="match status" value="1"/>
</dbReference>
<evidence type="ECO:0000313" key="12">
    <source>
        <dbReference type="EMBL" id="TCD11314.1"/>
    </source>
</evidence>
<dbReference type="PANTHER" id="PTHR30582:SF24">
    <property type="entry name" value="L,D-TRANSPEPTIDASE ERFK_SRFK-RELATED"/>
    <property type="match status" value="1"/>
</dbReference>
<evidence type="ECO:0000256" key="2">
    <source>
        <dbReference type="ARBA" id="ARBA00005992"/>
    </source>
</evidence>
<keyword evidence="10" id="KW-0812">Transmembrane</keyword>
<comment type="pathway">
    <text evidence="1 9">Cell wall biogenesis; peptidoglycan biosynthesis.</text>
</comment>
<dbReference type="PROSITE" id="PS52029">
    <property type="entry name" value="LD_TPASE"/>
    <property type="match status" value="1"/>
</dbReference>
<dbReference type="AlphaFoldDB" id="A0A4R0P388"/>
<dbReference type="EMBL" id="SJST01000010">
    <property type="protein sequence ID" value="TCD11314.1"/>
    <property type="molecule type" value="Genomic_DNA"/>
</dbReference>
<keyword evidence="10" id="KW-1133">Transmembrane helix</keyword>
<organism evidence="12 13">
    <name type="scientific">Oricola cellulosilytica</name>
    <dbReference type="NCBI Taxonomy" id="1429082"/>
    <lineage>
        <taxon>Bacteria</taxon>
        <taxon>Pseudomonadati</taxon>
        <taxon>Pseudomonadota</taxon>
        <taxon>Alphaproteobacteria</taxon>
        <taxon>Hyphomicrobiales</taxon>
        <taxon>Ahrensiaceae</taxon>
        <taxon>Oricola</taxon>
    </lineage>
</organism>
<evidence type="ECO:0000256" key="4">
    <source>
        <dbReference type="ARBA" id="ARBA00022679"/>
    </source>
</evidence>
<feature type="domain" description="L,D-TPase catalytic" evidence="11">
    <location>
        <begin position="106"/>
        <end position="239"/>
    </location>
</feature>
<dbReference type="InterPro" id="IPR038063">
    <property type="entry name" value="Transpep_catalytic_dom"/>
</dbReference>
<proteinExistence type="inferred from homology"/>
<feature type="active site" description="Nucleophile" evidence="9">
    <location>
        <position position="215"/>
    </location>
</feature>
<keyword evidence="8 9" id="KW-0961">Cell wall biogenesis/degradation</keyword>
<protein>
    <submittedName>
        <fullName evidence="12">L,D-transpeptidase</fullName>
    </submittedName>
</protein>
<evidence type="ECO:0000256" key="7">
    <source>
        <dbReference type="ARBA" id="ARBA00022984"/>
    </source>
</evidence>
<dbReference type="Pfam" id="PF03734">
    <property type="entry name" value="YkuD"/>
    <property type="match status" value="1"/>
</dbReference>
<comment type="caution">
    <text evidence="12">The sequence shown here is derived from an EMBL/GenBank/DDBJ whole genome shotgun (WGS) entry which is preliminary data.</text>
</comment>
<evidence type="ECO:0000256" key="6">
    <source>
        <dbReference type="ARBA" id="ARBA00022960"/>
    </source>
</evidence>
<evidence type="ECO:0000259" key="11">
    <source>
        <dbReference type="PROSITE" id="PS52029"/>
    </source>
</evidence>
<keyword evidence="6 9" id="KW-0133">Cell shape</keyword>
<dbReference type="OrthoDB" id="9787225at2"/>
<dbReference type="GO" id="GO:0071555">
    <property type="term" value="P:cell wall organization"/>
    <property type="evidence" value="ECO:0007669"/>
    <property type="project" value="UniProtKB-UniRule"/>
</dbReference>
<comment type="similarity">
    <text evidence="2">Belongs to the YkuD family.</text>
</comment>
<dbReference type="Gene3D" id="2.40.440.10">
    <property type="entry name" value="L,D-transpeptidase catalytic domain-like"/>
    <property type="match status" value="1"/>
</dbReference>
<keyword evidence="5" id="KW-0378">Hydrolase</keyword>
<evidence type="ECO:0000256" key="1">
    <source>
        <dbReference type="ARBA" id="ARBA00004752"/>
    </source>
</evidence>
<reference evidence="12 13" key="1">
    <citation type="journal article" date="2015" name="Antonie Van Leeuwenhoek">
        <title>Oricola cellulosilytica gen. nov., sp. nov., a cellulose-degrading bacterium of the family Phyllobacteriaceae isolated from surface seashore water, and emended descriptions of Mesorhizobium loti and Phyllobacterium myrsinacearum.</title>
        <authorList>
            <person name="Hameed A."/>
            <person name="Shahina M."/>
            <person name="Lai W.A."/>
            <person name="Lin S.Y."/>
            <person name="Young L.S."/>
            <person name="Liu Y.C."/>
            <person name="Hsu Y.H."/>
            <person name="Young C.C."/>
        </authorList>
    </citation>
    <scope>NUCLEOTIDE SEQUENCE [LARGE SCALE GENOMIC DNA]</scope>
    <source>
        <strain evidence="12 13">KCTC 52183</strain>
    </source>
</reference>
<keyword evidence="3" id="KW-0328">Glycosyltransferase</keyword>
<dbReference type="SUPFAM" id="SSF141523">
    <property type="entry name" value="L,D-transpeptidase catalytic domain-like"/>
    <property type="match status" value="1"/>
</dbReference>
<evidence type="ECO:0000256" key="8">
    <source>
        <dbReference type="ARBA" id="ARBA00023316"/>
    </source>
</evidence>
<evidence type="ECO:0000313" key="13">
    <source>
        <dbReference type="Proteomes" id="UP000291301"/>
    </source>
</evidence>
<dbReference type="InterPro" id="IPR005490">
    <property type="entry name" value="LD_TPept_cat_dom"/>
</dbReference>
<dbReference type="GO" id="GO:0005576">
    <property type="term" value="C:extracellular region"/>
    <property type="evidence" value="ECO:0007669"/>
    <property type="project" value="TreeGrafter"/>
</dbReference>
<dbReference type="GO" id="GO:0016757">
    <property type="term" value="F:glycosyltransferase activity"/>
    <property type="evidence" value="ECO:0007669"/>
    <property type="project" value="UniProtKB-KW"/>
</dbReference>
<keyword evidence="13" id="KW-1185">Reference proteome</keyword>
<keyword evidence="10" id="KW-0472">Membrane</keyword>
<feature type="transmembrane region" description="Helical" evidence="10">
    <location>
        <begin position="35"/>
        <end position="57"/>
    </location>
</feature>
<keyword evidence="7 9" id="KW-0573">Peptidoglycan synthesis</keyword>
<dbReference type="UniPathway" id="UPA00219"/>
<feature type="active site" description="Proton donor/acceptor" evidence="9">
    <location>
        <position position="199"/>
    </location>
</feature>
<dbReference type="InterPro" id="IPR050979">
    <property type="entry name" value="LD-transpeptidase"/>
</dbReference>
<accession>A0A4R0P388</accession>
<evidence type="ECO:0000256" key="9">
    <source>
        <dbReference type="PROSITE-ProRule" id="PRU01373"/>
    </source>
</evidence>
<dbReference type="GO" id="GO:0018104">
    <property type="term" value="P:peptidoglycan-protein cross-linking"/>
    <property type="evidence" value="ECO:0007669"/>
    <property type="project" value="TreeGrafter"/>
</dbReference>
<keyword evidence="4" id="KW-0808">Transferase</keyword>
<dbReference type="GO" id="GO:0008360">
    <property type="term" value="P:regulation of cell shape"/>
    <property type="evidence" value="ECO:0007669"/>
    <property type="project" value="UniProtKB-UniRule"/>
</dbReference>
<name>A0A4R0P388_9HYPH</name>
<gene>
    <name evidence="12" type="ORF">E0D97_17490</name>
</gene>
<sequence length="239" mass="26047">MVVNPACFSDLAPNSACTPSFHALGREGGGRMSGILARLSAVFGLICALTLGTVFAAGAETLRFDPRTGRWISDPGSGTFQLSVRPRDRAVNSPQVVAFPSKYPPRTIVIETSRRKLFRVVDGSKAVMYSIGVGREGFEWKGSERVSRKMEWPAWTPPAEMRKREAAAGRILPARMEGGEGNPLGARAIYLGATLYRIHGTNEPWTIGRAVSSGCIRLLNEDVIDLYENIRLGDLVVVR</sequence>
<dbReference type="Proteomes" id="UP000291301">
    <property type="component" value="Unassembled WGS sequence"/>
</dbReference>
<dbReference type="CDD" id="cd16913">
    <property type="entry name" value="YkuD_like"/>
    <property type="match status" value="1"/>
</dbReference>
<evidence type="ECO:0000256" key="3">
    <source>
        <dbReference type="ARBA" id="ARBA00022676"/>
    </source>
</evidence>
<dbReference type="GO" id="GO:0071972">
    <property type="term" value="F:peptidoglycan L,D-transpeptidase activity"/>
    <property type="evidence" value="ECO:0007669"/>
    <property type="project" value="TreeGrafter"/>
</dbReference>
<dbReference type="FunFam" id="2.40.440.10:FF:000002">
    <property type="entry name" value="L,D-transpeptidase ErfK/SrfK"/>
    <property type="match status" value="1"/>
</dbReference>
<evidence type="ECO:0000256" key="5">
    <source>
        <dbReference type="ARBA" id="ARBA00022801"/>
    </source>
</evidence>
<evidence type="ECO:0000256" key="10">
    <source>
        <dbReference type="SAM" id="Phobius"/>
    </source>
</evidence>